<dbReference type="Gene3D" id="2.30.42.10">
    <property type="match status" value="1"/>
</dbReference>
<dbReference type="PANTHER" id="PTHR43343">
    <property type="entry name" value="PEPTIDASE S12"/>
    <property type="match status" value="1"/>
</dbReference>
<evidence type="ECO:0000259" key="5">
    <source>
        <dbReference type="Pfam" id="PF13180"/>
    </source>
</evidence>
<evidence type="ECO:0000313" key="6">
    <source>
        <dbReference type="EMBL" id="SNV58863.1"/>
    </source>
</evidence>
<keyword evidence="4" id="KW-0812">Transmembrane</keyword>
<dbReference type="InterPro" id="IPR009003">
    <property type="entry name" value="Peptidase_S1_PA"/>
</dbReference>
<feature type="transmembrane region" description="Helical" evidence="4">
    <location>
        <begin position="9"/>
        <end position="28"/>
    </location>
</feature>
<keyword evidence="7" id="KW-1185">Reference proteome</keyword>
<dbReference type="SUPFAM" id="SSF50156">
    <property type="entry name" value="PDZ domain-like"/>
    <property type="match status" value="1"/>
</dbReference>
<organism evidence="6 7">
    <name type="scientific">Veillonella rodentium</name>
    <dbReference type="NCBI Taxonomy" id="248315"/>
    <lineage>
        <taxon>Bacteria</taxon>
        <taxon>Bacillati</taxon>
        <taxon>Bacillota</taxon>
        <taxon>Negativicutes</taxon>
        <taxon>Veillonellales</taxon>
        <taxon>Veillonellaceae</taxon>
        <taxon>Veillonella</taxon>
    </lineage>
</organism>
<dbReference type="RefSeq" id="WP_095065310.1">
    <property type="nucleotide sequence ID" value="NZ_LT906470.1"/>
</dbReference>
<dbReference type="InterPro" id="IPR051201">
    <property type="entry name" value="Chloro_Bact_Ser_Proteases"/>
</dbReference>
<dbReference type="InterPro" id="IPR036034">
    <property type="entry name" value="PDZ_sf"/>
</dbReference>
<dbReference type="PANTHER" id="PTHR43343:SF3">
    <property type="entry name" value="PROTEASE DO-LIKE 8, CHLOROPLASTIC"/>
    <property type="match status" value="1"/>
</dbReference>
<evidence type="ECO:0000256" key="1">
    <source>
        <dbReference type="ARBA" id="ARBA00010541"/>
    </source>
</evidence>
<dbReference type="Proteomes" id="UP000214973">
    <property type="component" value="Chromosome 1"/>
</dbReference>
<proteinExistence type="inferred from homology"/>
<evidence type="ECO:0000313" key="7">
    <source>
        <dbReference type="Proteomes" id="UP000214973"/>
    </source>
</evidence>
<evidence type="ECO:0000256" key="2">
    <source>
        <dbReference type="ARBA" id="ARBA00022670"/>
    </source>
</evidence>
<sequence length="368" mass="38303">MNFSKYKKSIIACILALGIGLGGGYYYFGNPAGGDRPTVREQTKQTKPLTETRNTFVVQAAKKSGPAVVGITTQVFQKDIFNRTIYAGEGVGSGVLIDNDGHIVTNNHVVSGAKNGEVTVSLSDGSTVTGTVIGTDPQTDLAVVKIAPPKDIKPIEIGDSDSLQVGEPAIAIGNPLGLEFKGSVTSGVISALARTIDDQGQRFPLIQTDAAINPGNSGGALINADGELIGINSAKISKEGVEGMGFAIPINSAKPIIDSIIKNGKVIRPYLGVWAVDKQTAARNNVSYEGDGLLVVQLDYNGPMAQAGLVEGDTIDQIDGKDVINLIGLKEQIDSKSPGDTILVSYTHNGRSKSTQVKLGAVSSQSGN</sequence>
<dbReference type="EMBL" id="LT906470">
    <property type="protein sequence ID" value="SNV58863.1"/>
    <property type="molecule type" value="Genomic_DNA"/>
</dbReference>
<dbReference type="Pfam" id="PF13180">
    <property type="entry name" value="PDZ_2"/>
    <property type="match status" value="1"/>
</dbReference>
<dbReference type="SUPFAM" id="SSF50494">
    <property type="entry name" value="Trypsin-like serine proteases"/>
    <property type="match status" value="1"/>
</dbReference>
<dbReference type="Pfam" id="PF13365">
    <property type="entry name" value="Trypsin_2"/>
    <property type="match status" value="1"/>
</dbReference>
<evidence type="ECO:0000256" key="3">
    <source>
        <dbReference type="ARBA" id="ARBA00022801"/>
    </source>
</evidence>
<evidence type="ECO:0000256" key="4">
    <source>
        <dbReference type="SAM" id="Phobius"/>
    </source>
</evidence>
<comment type="similarity">
    <text evidence="1">Belongs to the peptidase S1C family.</text>
</comment>
<keyword evidence="2 6" id="KW-0645">Protease</keyword>
<keyword evidence="4" id="KW-0472">Membrane</keyword>
<dbReference type="PRINTS" id="PR00834">
    <property type="entry name" value="PROTEASES2C"/>
</dbReference>
<keyword evidence="3" id="KW-0378">Hydrolase</keyword>
<accession>A0A239YKA7</accession>
<dbReference type="InterPro" id="IPR043504">
    <property type="entry name" value="Peptidase_S1_PA_chymotrypsin"/>
</dbReference>
<dbReference type="AlphaFoldDB" id="A0A239YKA7"/>
<dbReference type="InterPro" id="IPR001478">
    <property type="entry name" value="PDZ"/>
</dbReference>
<dbReference type="Gene3D" id="2.40.10.10">
    <property type="entry name" value="Trypsin-like serine proteases"/>
    <property type="match status" value="2"/>
</dbReference>
<dbReference type="GO" id="GO:0006508">
    <property type="term" value="P:proteolysis"/>
    <property type="evidence" value="ECO:0007669"/>
    <property type="project" value="UniProtKB-KW"/>
</dbReference>
<dbReference type="KEGG" id="vrm:44547418_00416"/>
<feature type="domain" description="PDZ" evidence="5">
    <location>
        <begin position="271"/>
        <end position="359"/>
    </location>
</feature>
<dbReference type="GO" id="GO:0004252">
    <property type="term" value="F:serine-type endopeptidase activity"/>
    <property type="evidence" value="ECO:0007669"/>
    <property type="project" value="InterPro"/>
</dbReference>
<keyword evidence="4" id="KW-1133">Transmembrane helix</keyword>
<name>A0A239YKA7_9FIRM</name>
<reference evidence="6 7" key="1">
    <citation type="submission" date="2017-06" db="EMBL/GenBank/DDBJ databases">
        <authorList>
            <consortium name="Pathogen Informatics"/>
        </authorList>
    </citation>
    <scope>NUCLEOTIDE SEQUENCE [LARGE SCALE GENOMIC DNA]</scope>
    <source>
        <strain evidence="6 7">NCTC12018</strain>
    </source>
</reference>
<gene>
    <name evidence="6" type="primary">htrA</name>
    <name evidence="6" type="ORF">SAMEA44547418_00416</name>
</gene>
<protein>
    <submittedName>
        <fullName evidence="6">Putative serine protease HtrA</fullName>
    </submittedName>
</protein>
<dbReference type="InterPro" id="IPR001940">
    <property type="entry name" value="Peptidase_S1C"/>
</dbReference>